<dbReference type="EMBL" id="BKCG01000003">
    <property type="protein sequence ID" value="GER59391.1"/>
    <property type="molecule type" value="Genomic_DNA"/>
</dbReference>
<comment type="caution">
    <text evidence="1">The sequence shown here is derived from an EMBL/GenBank/DDBJ whole genome shotgun (WGS) entry which is preliminary data.</text>
</comment>
<dbReference type="AlphaFoldDB" id="A0A5J4J0Q9"/>
<gene>
    <name evidence="1" type="ORF">ULMA_14990</name>
</gene>
<accession>A0A5J4J0Q9</accession>
<evidence type="ECO:0000313" key="1">
    <source>
        <dbReference type="EMBL" id="GER59391.1"/>
    </source>
</evidence>
<organism evidence="1 2">
    <name type="scientific">Patiriisocius marinus</name>
    <dbReference type="NCBI Taxonomy" id="1397112"/>
    <lineage>
        <taxon>Bacteria</taxon>
        <taxon>Pseudomonadati</taxon>
        <taxon>Bacteroidota</taxon>
        <taxon>Flavobacteriia</taxon>
        <taxon>Flavobacteriales</taxon>
        <taxon>Flavobacteriaceae</taxon>
        <taxon>Patiriisocius</taxon>
    </lineage>
</organism>
<name>A0A5J4J0Q9_9FLAO</name>
<keyword evidence="2" id="KW-1185">Reference proteome</keyword>
<proteinExistence type="predicted"/>
<reference evidence="1 2" key="1">
    <citation type="submission" date="2019-08" db="EMBL/GenBank/DDBJ databases">
        <title>Draft genome sequence of Ulvibacter marinus type strain NBRC 109484.</title>
        <authorList>
            <person name="Kawano K."/>
            <person name="Ushijima N."/>
            <person name="Kihara M."/>
            <person name="Itoh H."/>
        </authorList>
    </citation>
    <scope>NUCLEOTIDE SEQUENCE [LARGE SCALE GENOMIC DNA]</scope>
    <source>
        <strain evidence="1 2">NBRC 109484</strain>
    </source>
</reference>
<protein>
    <submittedName>
        <fullName evidence="1">Uncharacterized protein</fullName>
    </submittedName>
</protein>
<evidence type="ECO:0000313" key="2">
    <source>
        <dbReference type="Proteomes" id="UP000326509"/>
    </source>
</evidence>
<sequence>METLQKRKLRTTLKQSPVNKTTIVKEHTITNLIEELNSNLVELKEPTLIEDWTNFTNDLGAEILAKISL</sequence>
<dbReference type="Proteomes" id="UP000326509">
    <property type="component" value="Unassembled WGS sequence"/>
</dbReference>
<dbReference type="RefSeq" id="WP_151673658.1">
    <property type="nucleotide sequence ID" value="NZ_BKCG01000003.1"/>
</dbReference>